<feature type="region of interest" description="Disordered" evidence="1">
    <location>
        <begin position="196"/>
        <end position="216"/>
    </location>
</feature>
<evidence type="ECO:0000313" key="3">
    <source>
        <dbReference type="EMBL" id="KZN04650.1"/>
    </source>
</evidence>
<dbReference type="Pfam" id="PF26138">
    <property type="entry name" value="DUF8040"/>
    <property type="match status" value="1"/>
</dbReference>
<dbReference type="Gramene" id="KZN04650">
    <property type="protein sequence ID" value="KZN04650"/>
    <property type="gene ID" value="DCAR_005487"/>
</dbReference>
<name>A0A166D2X5_DAUCS</name>
<sequence>MSGSIKKSWKDILNSREEAAINEALNQIHMRSLEGKSKQRSMDDGSAKKYSEGEPSNPHFGDTPSNSQFGYTSYNPHFDYALLDPQFSYAPANPQFGYAPSSSNFGYAPSSTQFGSAPADPQFGCAPTNPQFGSAPTDHRFGYAPTYPKFGYAPSNPQFGKYSNTHYEDSFNIFNQTGQSFSNPFIESSNMFNTFDQHNTNEDKDDEIEDEEESEENLAEWQTVCTVAAYTLVYYYENFMNKEPCRTSIRTGSILINKILQGNENRCYKDVPMNKNLFLHLSRMLVDKYELIPTCGMSEYEEVSMFLMTVAHGTGNRVMQEMFNHLEETISRLFYSVLNAICRMARDYITPATNFNDGDAFHKPQDSKYYPHFKASSEDV</sequence>
<reference evidence="3" key="1">
    <citation type="journal article" date="2016" name="Nat. Genet.">
        <title>A high-quality carrot genome assembly provides new insights into carotenoid accumulation and asterid genome evolution.</title>
        <authorList>
            <person name="Iorizzo M."/>
            <person name="Ellison S."/>
            <person name="Senalik D."/>
            <person name="Zeng P."/>
            <person name="Satapoomin P."/>
            <person name="Huang J."/>
            <person name="Bowman M."/>
            <person name="Iovene M."/>
            <person name="Sanseverino W."/>
            <person name="Cavagnaro P."/>
            <person name="Yildiz M."/>
            <person name="Macko-Podgorni A."/>
            <person name="Moranska E."/>
            <person name="Grzebelus E."/>
            <person name="Grzebelus D."/>
            <person name="Ashrafi H."/>
            <person name="Zheng Z."/>
            <person name="Cheng S."/>
            <person name="Spooner D."/>
            <person name="Van Deynze A."/>
            <person name="Simon P."/>
        </authorList>
    </citation>
    <scope>NUCLEOTIDE SEQUENCE [LARGE SCALE GENOMIC DNA]</scope>
    <source>
        <tissue evidence="3">Leaf</tissue>
    </source>
</reference>
<feature type="region of interest" description="Disordered" evidence="1">
    <location>
        <begin position="30"/>
        <end position="68"/>
    </location>
</feature>
<evidence type="ECO:0000256" key="1">
    <source>
        <dbReference type="SAM" id="MobiDB-lite"/>
    </source>
</evidence>
<organism evidence="3">
    <name type="scientific">Daucus carota subsp. sativus</name>
    <name type="common">Carrot</name>
    <dbReference type="NCBI Taxonomy" id="79200"/>
    <lineage>
        <taxon>Eukaryota</taxon>
        <taxon>Viridiplantae</taxon>
        <taxon>Streptophyta</taxon>
        <taxon>Embryophyta</taxon>
        <taxon>Tracheophyta</taxon>
        <taxon>Spermatophyta</taxon>
        <taxon>Magnoliopsida</taxon>
        <taxon>eudicotyledons</taxon>
        <taxon>Gunneridae</taxon>
        <taxon>Pentapetalae</taxon>
        <taxon>asterids</taxon>
        <taxon>campanulids</taxon>
        <taxon>Apiales</taxon>
        <taxon>Apiaceae</taxon>
        <taxon>Apioideae</taxon>
        <taxon>Scandiceae</taxon>
        <taxon>Daucinae</taxon>
        <taxon>Daucus</taxon>
        <taxon>Daucus sect. Daucus</taxon>
    </lineage>
</organism>
<protein>
    <recommendedName>
        <fullName evidence="2">DUF8040 domain-containing protein</fullName>
    </recommendedName>
</protein>
<feature type="domain" description="DUF8040" evidence="2">
    <location>
        <begin position="247"/>
        <end position="343"/>
    </location>
</feature>
<evidence type="ECO:0000259" key="2">
    <source>
        <dbReference type="Pfam" id="PF26138"/>
    </source>
</evidence>
<dbReference type="InterPro" id="IPR058353">
    <property type="entry name" value="DUF8040"/>
</dbReference>
<comment type="caution">
    <text evidence="3">The sequence shown here is derived from an EMBL/GenBank/DDBJ whole genome shotgun (WGS) entry which is preliminary data.</text>
</comment>
<gene>
    <name evidence="3" type="ORF">DCAR_005487</name>
</gene>
<feature type="compositionally biased region" description="Basic and acidic residues" evidence="1">
    <location>
        <begin position="31"/>
        <end position="52"/>
    </location>
</feature>
<dbReference type="EMBL" id="LNRQ01000002">
    <property type="protein sequence ID" value="KZN04650.1"/>
    <property type="molecule type" value="Genomic_DNA"/>
</dbReference>
<dbReference type="AlphaFoldDB" id="A0A166D2X5"/>
<proteinExistence type="predicted"/>
<feature type="compositionally biased region" description="Acidic residues" evidence="1">
    <location>
        <begin position="203"/>
        <end position="216"/>
    </location>
</feature>
<accession>A0A166D2X5</accession>